<gene>
    <name evidence="3" type="ORF">HNQ77_005118</name>
</gene>
<reference evidence="3 4" key="1">
    <citation type="submission" date="2020-08" db="EMBL/GenBank/DDBJ databases">
        <title>Genomic Encyclopedia of Type Strains, Phase IV (KMG-IV): sequencing the most valuable type-strain genomes for metagenomic binning, comparative biology and taxonomic classification.</title>
        <authorList>
            <person name="Goeker M."/>
        </authorList>
    </citation>
    <scope>NUCLEOTIDE SEQUENCE [LARGE SCALE GENOMIC DNA]</scope>
    <source>
        <strain evidence="3 4">DSM 103733</strain>
    </source>
</reference>
<dbReference type="Proteomes" id="UP000538666">
    <property type="component" value="Unassembled WGS sequence"/>
</dbReference>
<dbReference type="SUPFAM" id="SSF55347">
    <property type="entry name" value="Glyceraldehyde-3-phosphate dehydrogenase-like, C-terminal domain"/>
    <property type="match status" value="1"/>
</dbReference>
<dbReference type="InterPro" id="IPR036291">
    <property type="entry name" value="NAD(P)-bd_dom_sf"/>
</dbReference>
<dbReference type="GO" id="GO:0000166">
    <property type="term" value="F:nucleotide binding"/>
    <property type="evidence" value="ECO:0007669"/>
    <property type="project" value="InterPro"/>
</dbReference>
<dbReference type="Gene3D" id="3.30.360.10">
    <property type="entry name" value="Dihydrodipicolinate Reductase, domain 2"/>
    <property type="match status" value="1"/>
</dbReference>
<dbReference type="EMBL" id="JACHEK010000012">
    <property type="protein sequence ID" value="MBB6147133.1"/>
    <property type="molecule type" value="Genomic_DNA"/>
</dbReference>
<dbReference type="InterPro" id="IPR000683">
    <property type="entry name" value="Gfo/Idh/MocA-like_OxRdtase_N"/>
</dbReference>
<sequence>MAQFPSLSRRAFLHAGAGAAAAGLLGISEVHLDAQTPDMDLSNPVRFGIIGVGTQGSALLTNSVALPGVKCLAASDLYDGRHTLAREIAGQDVKTSRRYQDVLQDKSIECVIVAVPDFWHKQVVVDALKAGKDVYCEKPMSHTIAEGEEMVSTSQHTGKFVQVGSQRVSSPIFIKAQELISNGSIGDVLQAELQLGRNSPDGAWEYPPPPDLSPENLDWVTWQKDLPKKPFDPKTFARWRCWHEYGTGMAGDLMVHLVSGMQFVTGINAIPDSAYTAGGIERWKDGRNMPDVQSTVLKYGKVPVSVRLTLGTETPEITRVLGSKGVVEITNNSVTYLPQLGINTGPSYYSQSYSAALRHQYDQDWHAQNDPILAQHPLADATVYRGQSWDNLKPHLANFFSAVRTRKPVVEDVVFGHHAAAACHMANASYFEDKLIKRA</sequence>
<dbReference type="InterPro" id="IPR006311">
    <property type="entry name" value="TAT_signal"/>
</dbReference>
<dbReference type="Gene3D" id="3.40.50.720">
    <property type="entry name" value="NAD(P)-binding Rossmann-like Domain"/>
    <property type="match status" value="1"/>
</dbReference>
<comment type="caution">
    <text evidence="3">The sequence shown here is derived from an EMBL/GenBank/DDBJ whole genome shotgun (WGS) entry which is preliminary data.</text>
</comment>
<feature type="domain" description="Gfo/Idh/MocA-like oxidoreductase N-terminal" evidence="2">
    <location>
        <begin position="45"/>
        <end position="164"/>
    </location>
</feature>
<evidence type="ECO:0000256" key="1">
    <source>
        <dbReference type="ARBA" id="ARBA00023002"/>
    </source>
</evidence>
<dbReference type="Pfam" id="PF01408">
    <property type="entry name" value="GFO_IDH_MocA"/>
    <property type="match status" value="1"/>
</dbReference>
<accession>A0A841K060</accession>
<name>A0A841K060_9BACT</name>
<proteinExistence type="predicted"/>
<evidence type="ECO:0000313" key="3">
    <source>
        <dbReference type="EMBL" id="MBB6147133.1"/>
    </source>
</evidence>
<dbReference type="PANTHER" id="PTHR43818:SF11">
    <property type="entry name" value="BCDNA.GH03377"/>
    <property type="match status" value="1"/>
</dbReference>
<dbReference type="SUPFAM" id="SSF51735">
    <property type="entry name" value="NAD(P)-binding Rossmann-fold domains"/>
    <property type="match status" value="1"/>
</dbReference>
<keyword evidence="4" id="KW-1185">Reference proteome</keyword>
<evidence type="ECO:0000259" key="2">
    <source>
        <dbReference type="Pfam" id="PF01408"/>
    </source>
</evidence>
<keyword evidence="1" id="KW-0560">Oxidoreductase</keyword>
<dbReference type="OrthoDB" id="106459at2"/>
<evidence type="ECO:0000313" key="4">
    <source>
        <dbReference type="Proteomes" id="UP000538666"/>
    </source>
</evidence>
<dbReference type="GO" id="GO:0016491">
    <property type="term" value="F:oxidoreductase activity"/>
    <property type="evidence" value="ECO:0007669"/>
    <property type="project" value="UniProtKB-KW"/>
</dbReference>
<organism evidence="3 4">
    <name type="scientific">Silvibacterium bohemicum</name>
    <dbReference type="NCBI Taxonomy" id="1577686"/>
    <lineage>
        <taxon>Bacteria</taxon>
        <taxon>Pseudomonadati</taxon>
        <taxon>Acidobacteriota</taxon>
        <taxon>Terriglobia</taxon>
        <taxon>Terriglobales</taxon>
        <taxon>Acidobacteriaceae</taxon>
        <taxon>Silvibacterium</taxon>
    </lineage>
</organism>
<dbReference type="InterPro" id="IPR050463">
    <property type="entry name" value="Gfo/Idh/MocA_oxidrdct_glycsds"/>
</dbReference>
<dbReference type="PROSITE" id="PS51318">
    <property type="entry name" value="TAT"/>
    <property type="match status" value="1"/>
</dbReference>
<dbReference type="PANTHER" id="PTHR43818">
    <property type="entry name" value="BCDNA.GH03377"/>
    <property type="match status" value="1"/>
</dbReference>
<dbReference type="AlphaFoldDB" id="A0A841K060"/>
<dbReference type="RefSeq" id="WP_050059931.1">
    <property type="nucleotide sequence ID" value="NZ_JACHEK010000012.1"/>
</dbReference>
<protein>
    <submittedName>
        <fullName evidence="3">Putative dehydrogenase</fullName>
    </submittedName>
</protein>